<accession>A0A7M4FAL4</accession>
<evidence type="ECO:0000313" key="2">
    <source>
        <dbReference type="Proteomes" id="UP000594220"/>
    </source>
</evidence>
<protein>
    <submittedName>
        <fullName evidence="1">Uncharacterized protein</fullName>
    </submittedName>
</protein>
<organism evidence="1 2">
    <name type="scientific">Crocodylus porosus</name>
    <name type="common">Saltwater crocodile</name>
    <name type="synonym">Estuarine crocodile</name>
    <dbReference type="NCBI Taxonomy" id="8502"/>
    <lineage>
        <taxon>Eukaryota</taxon>
        <taxon>Metazoa</taxon>
        <taxon>Chordata</taxon>
        <taxon>Craniata</taxon>
        <taxon>Vertebrata</taxon>
        <taxon>Euteleostomi</taxon>
        <taxon>Archelosauria</taxon>
        <taxon>Archosauria</taxon>
        <taxon>Crocodylia</taxon>
        <taxon>Longirostres</taxon>
        <taxon>Crocodylidae</taxon>
        <taxon>Crocodylus</taxon>
    </lineage>
</organism>
<reference evidence="1" key="2">
    <citation type="submission" date="2025-09" db="UniProtKB">
        <authorList>
            <consortium name="Ensembl"/>
        </authorList>
    </citation>
    <scope>IDENTIFICATION</scope>
</reference>
<sequence length="190" mass="22059">MPRRTHQGLVLPATHLCRCLPRPPHDQGPGHQCVGEGGAPAPGSFSVTLAPLQGQLCSTRTPAAPLYWVPCWKAFAQPGQWKGPPAVCRRWWAMRWEAWRKQRPQSGQAWGFSPVCRRQWAASEELWRKWRPQSGQAWAFWPVWIHWWVAKAECPQRPQSGHAWGFSPVCRRRWVRRDEPCLKHFWHSGH</sequence>
<dbReference type="AlphaFoldDB" id="A0A7M4FAL4"/>
<evidence type="ECO:0000313" key="1">
    <source>
        <dbReference type="Ensembl" id="ENSCPRP00005022177.1"/>
    </source>
</evidence>
<dbReference type="Ensembl" id="ENSCPRT00005025940.1">
    <property type="protein sequence ID" value="ENSCPRP00005022177.1"/>
    <property type="gene ID" value="ENSCPRG00005015464.1"/>
</dbReference>
<dbReference type="Proteomes" id="UP000594220">
    <property type="component" value="Unplaced"/>
</dbReference>
<keyword evidence="2" id="KW-1185">Reference proteome</keyword>
<reference evidence="1" key="1">
    <citation type="submission" date="2025-08" db="UniProtKB">
        <authorList>
            <consortium name="Ensembl"/>
        </authorList>
    </citation>
    <scope>IDENTIFICATION</scope>
</reference>
<proteinExistence type="predicted"/>
<name>A0A7M4FAL4_CROPO</name>